<feature type="compositionally biased region" description="Polar residues" evidence="1">
    <location>
        <begin position="92"/>
        <end position="105"/>
    </location>
</feature>
<dbReference type="Proteomes" id="UP001476798">
    <property type="component" value="Unassembled WGS sequence"/>
</dbReference>
<organism evidence="2 3">
    <name type="scientific">Goodea atripinnis</name>
    <dbReference type="NCBI Taxonomy" id="208336"/>
    <lineage>
        <taxon>Eukaryota</taxon>
        <taxon>Metazoa</taxon>
        <taxon>Chordata</taxon>
        <taxon>Craniata</taxon>
        <taxon>Vertebrata</taxon>
        <taxon>Euteleostomi</taxon>
        <taxon>Actinopterygii</taxon>
        <taxon>Neopterygii</taxon>
        <taxon>Teleostei</taxon>
        <taxon>Neoteleostei</taxon>
        <taxon>Acanthomorphata</taxon>
        <taxon>Ovalentaria</taxon>
        <taxon>Atherinomorphae</taxon>
        <taxon>Cyprinodontiformes</taxon>
        <taxon>Goodeidae</taxon>
        <taxon>Goodea</taxon>
    </lineage>
</organism>
<protein>
    <submittedName>
        <fullName evidence="2">Uncharacterized protein</fullName>
    </submittedName>
</protein>
<reference evidence="2 3" key="1">
    <citation type="submission" date="2021-06" db="EMBL/GenBank/DDBJ databases">
        <authorList>
            <person name="Palmer J.M."/>
        </authorList>
    </citation>
    <scope>NUCLEOTIDE SEQUENCE [LARGE SCALE GENOMIC DNA]</scope>
    <source>
        <strain evidence="2 3">GA_2019</strain>
        <tissue evidence="2">Muscle</tissue>
    </source>
</reference>
<gene>
    <name evidence="2" type="ORF">GOODEAATRI_010918</name>
</gene>
<evidence type="ECO:0000313" key="2">
    <source>
        <dbReference type="EMBL" id="MEQ2171459.1"/>
    </source>
</evidence>
<evidence type="ECO:0000256" key="1">
    <source>
        <dbReference type="SAM" id="MobiDB-lite"/>
    </source>
</evidence>
<comment type="caution">
    <text evidence="2">The sequence shown here is derived from an EMBL/GenBank/DDBJ whole genome shotgun (WGS) entry which is preliminary data.</text>
</comment>
<evidence type="ECO:0000313" key="3">
    <source>
        <dbReference type="Proteomes" id="UP001476798"/>
    </source>
</evidence>
<keyword evidence="3" id="KW-1185">Reference proteome</keyword>
<accession>A0ABV0NJ82</accession>
<feature type="region of interest" description="Disordered" evidence="1">
    <location>
        <begin position="28"/>
        <end position="110"/>
    </location>
</feature>
<name>A0ABV0NJ82_9TELE</name>
<sequence>MIWYLPATLRGPYAHRCTEAPGPLPGARACARQNPGDIPSLIQAARTLGTQSPQAHPRPAQEHPNHQASNLCPPAQAPQKHRMQPPDAAPESHQSLTPVGTTAPRQSVPGGCVCSRAECEGSISRVRAEFCSKY</sequence>
<proteinExistence type="predicted"/>
<dbReference type="EMBL" id="JAHRIO010040635">
    <property type="protein sequence ID" value="MEQ2171459.1"/>
    <property type="molecule type" value="Genomic_DNA"/>
</dbReference>